<feature type="transmembrane region" description="Helical" evidence="1">
    <location>
        <begin position="175"/>
        <end position="194"/>
    </location>
</feature>
<dbReference type="EMBL" id="LJIJ01000521">
    <property type="protein sequence ID" value="ODM96606.1"/>
    <property type="molecule type" value="Genomic_DNA"/>
</dbReference>
<comment type="caution">
    <text evidence="2">The sequence shown here is derived from an EMBL/GenBank/DDBJ whole genome shotgun (WGS) entry which is preliminary data.</text>
</comment>
<proteinExistence type="predicted"/>
<name>A0A1D2MUC1_ORCCI</name>
<dbReference type="OrthoDB" id="419711at2759"/>
<accession>A0A1D2MUC1</accession>
<feature type="transmembrane region" description="Helical" evidence="1">
    <location>
        <begin position="45"/>
        <end position="63"/>
    </location>
</feature>
<evidence type="ECO:0000256" key="1">
    <source>
        <dbReference type="SAM" id="Phobius"/>
    </source>
</evidence>
<dbReference type="GO" id="GO:0016020">
    <property type="term" value="C:membrane"/>
    <property type="evidence" value="ECO:0007669"/>
    <property type="project" value="TreeGrafter"/>
</dbReference>
<dbReference type="Pfam" id="PF21534">
    <property type="entry name" value="Rost"/>
    <property type="match status" value="1"/>
</dbReference>
<reference evidence="2 3" key="1">
    <citation type="journal article" date="2016" name="Genome Biol. Evol.">
        <title>Gene Family Evolution Reflects Adaptation to Soil Environmental Stressors in the Genome of the Collembolan Orchesella cincta.</title>
        <authorList>
            <person name="Faddeeva-Vakhrusheva A."/>
            <person name="Derks M.F."/>
            <person name="Anvar S.Y."/>
            <person name="Agamennone V."/>
            <person name="Suring W."/>
            <person name="Smit S."/>
            <person name="van Straalen N.M."/>
            <person name="Roelofs D."/>
        </authorList>
    </citation>
    <scope>NUCLEOTIDE SEQUENCE [LARGE SCALE GENOMIC DNA]</scope>
    <source>
        <tissue evidence="2">Mixed pool</tissue>
    </source>
</reference>
<feature type="transmembrane region" description="Helical" evidence="1">
    <location>
        <begin position="83"/>
        <end position="101"/>
    </location>
</feature>
<dbReference type="PANTHER" id="PTHR12242">
    <property type="entry name" value="OS02G0130600 PROTEIN-RELATED"/>
    <property type="match status" value="1"/>
</dbReference>
<dbReference type="AlphaFoldDB" id="A0A1D2MUC1"/>
<feature type="transmembrane region" description="Helical" evidence="1">
    <location>
        <begin position="245"/>
        <end position="268"/>
    </location>
</feature>
<dbReference type="Proteomes" id="UP000094527">
    <property type="component" value="Unassembled WGS sequence"/>
</dbReference>
<feature type="transmembrane region" description="Helical" evidence="1">
    <location>
        <begin position="136"/>
        <end position="155"/>
    </location>
</feature>
<evidence type="ECO:0000313" key="2">
    <source>
        <dbReference type="EMBL" id="ODM96606.1"/>
    </source>
</evidence>
<protein>
    <submittedName>
        <fullName evidence="2">Protein rolling stone</fullName>
    </submittedName>
</protein>
<keyword evidence="3" id="KW-1185">Reference proteome</keyword>
<keyword evidence="1" id="KW-0812">Transmembrane</keyword>
<keyword evidence="1" id="KW-0472">Membrane</keyword>
<dbReference type="PANTHER" id="PTHR12242:SF1">
    <property type="entry name" value="MYND-TYPE DOMAIN-CONTAINING PROTEIN"/>
    <property type="match status" value="1"/>
</dbReference>
<feature type="transmembrane region" description="Helical" evidence="1">
    <location>
        <begin position="201"/>
        <end position="218"/>
    </location>
</feature>
<sequence>MAKNCLTKIKDDFNLNGITNVYFWKSEWESFHPYDKHTPVSPYFLAYRFIYFVYFFGSTIEIFTCDDGSNRFFFLFLTNQTFTIQLLYASAAFLYVLWVFLKQTWTRGCKGEDDMIPLTGFHLNDDDYQLPFACKALWISISVVQVVPYIVSGLYWVLLANDTTFTMPCDRIDNLLVHAFNSVMALLDSLVIAVPSRISHAVFPFAYGVFYALFTFLYEEWNGLYANDRGFIYPVLDWRANPTGALITSTGTIFGSVLLHLIMCWGVFRLRTAVKAKCEELYSMYFQE</sequence>
<gene>
    <name evidence="2" type="ORF">Ocin01_10083</name>
</gene>
<evidence type="ECO:0000313" key="3">
    <source>
        <dbReference type="Proteomes" id="UP000094527"/>
    </source>
</evidence>
<organism evidence="2 3">
    <name type="scientific">Orchesella cincta</name>
    <name type="common">Springtail</name>
    <name type="synonym">Podura cincta</name>
    <dbReference type="NCBI Taxonomy" id="48709"/>
    <lineage>
        <taxon>Eukaryota</taxon>
        <taxon>Metazoa</taxon>
        <taxon>Ecdysozoa</taxon>
        <taxon>Arthropoda</taxon>
        <taxon>Hexapoda</taxon>
        <taxon>Collembola</taxon>
        <taxon>Entomobryomorpha</taxon>
        <taxon>Entomobryoidea</taxon>
        <taxon>Orchesellidae</taxon>
        <taxon>Orchesellinae</taxon>
        <taxon>Orchesella</taxon>
    </lineage>
</organism>
<keyword evidence="1" id="KW-1133">Transmembrane helix</keyword>
<dbReference type="InterPro" id="IPR049352">
    <property type="entry name" value="Rost"/>
</dbReference>
<dbReference type="OMA" id="SYFAPGH"/>
<dbReference type="STRING" id="48709.A0A1D2MUC1"/>